<feature type="region of interest" description="Disordered" evidence="1">
    <location>
        <begin position="1"/>
        <end position="71"/>
    </location>
</feature>
<sequence>MAGRMMGNRNAVANRNRRPGASSGPRNNKPNKPGGIRKPNATDRSKKVLAKNSNNSKSTKTDDDTNKNNER</sequence>
<protein>
    <submittedName>
        <fullName evidence="2">Uncharacterized protein</fullName>
    </submittedName>
</protein>
<evidence type="ECO:0000313" key="3">
    <source>
        <dbReference type="Proteomes" id="UP000092462"/>
    </source>
</evidence>
<proteinExistence type="predicted"/>
<name>A0A1B0GMY4_PHLPP</name>
<keyword evidence="3" id="KW-1185">Reference proteome</keyword>
<evidence type="ECO:0000256" key="1">
    <source>
        <dbReference type="SAM" id="MobiDB-lite"/>
    </source>
</evidence>
<accession>A0A1B0GMY4</accession>
<feature type="compositionally biased region" description="Basic and acidic residues" evidence="1">
    <location>
        <begin position="59"/>
        <end position="71"/>
    </location>
</feature>
<dbReference type="VEuPathDB" id="VectorBase:PPAPM1_000925"/>
<dbReference type="AlphaFoldDB" id="A0A1B0GMY4"/>
<evidence type="ECO:0000313" key="2">
    <source>
        <dbReference type="EnsemblMetazoa" id="PPAI004035-PA"/>
    </source>
</evidence>
<organism evidence="2 3">
    <name type="scientific">Phlebotomus papatasi</name>
    <name type="common">Sandfly</name>
    <dbReference type="NCBI Taxonomy" id="29031"/>
    <lineage>
        <taxon>Eukaryota</taxon>
        <taxon>Metazoa</taxon>
        <taxon>Ecdysozoa</taxon>
        <taxon>Arthropoda</taxon>
        <taxon>Hexapoda</taxon>
        <taxon>Insecta</taxon>
        <taxon>Pterygota</taxon>
        <taxon>Neoptera</taxon>
        <taxon>Endopterygota</taxon>
        <taxon>Diptera</taxon>
        <taxon>Nematocera</taxon>
        <taxon>Psychodoidea</taxon>
        <taxon>Psychodidae</taxon>
        <taxon>Phlebotomus</taxon>
        <taxon>Phlebotomus</taxon>
    </lineage>
</organism>
<dbReference type="EMBL" id="AJVK01027804">
    <property type="status" value="NOT_ANNOTATED_CDS"/>
    <property type="molecule type" value="Genomic_DNA"/>
</dbReference>
<dbReference type="Proteomes" id="UP000092462">
    <property type="component" value="Unassembled WGS sequence"/>
</dbReference>
<dbReference type="EMBL" id="AJVK01027805">
    <property type="status" value="NOT_ANNOTATED_CDS"/>
    <property type="molecule type" value="Genomic_DNA"/>
</dbReference>
<reference evidence="2" key="1">
    <citation type="submission" date="2022-08" db="UniProtKB">
        <authorList>
            <consortium name="EnsemblMetazoa"/>
        </authorList>
    </citation>
    <scope>IDENTIFICATION</scope>
    <source>
        <strain evidence="2">Israel</strain>
    </source>
</reference>
<dbReference type="EnsemblMetazoa" id="PPAI004035-RA">
    <property type="protein sequence ID" value="PPAI004035-PA"/>
    <property type="gene ID" value="PPAI004035"/>
</dbReference>
<dbReference type="VEuPathDB" id="VectorBase:PPAI004035"/>